<sequence>MVLDKVTIEVSGAEKHADDGTHTPELVNVEQTVEKPTSGPGLHPTHIRFITPIRTNMQQSFPNFRGRFASVSPRNATRKTRLIDMHVFHNYASASDVKFPYENQFSAVLAANVKTATPCTYIIEFKPNHLHRSNRLVAAICPAVKWHGRVLVGKIGSGSNSEQLRSKAEIRIILYIIKRNTFENNLRYTGYAFGTDDWVIGFASSISLWYRKAQTSASMPSPTRSSSSSLSLTS</sequence>
<protein>
    <submittedName>
        <fullName evidence="1">Uncharacterized protein</fullName>
    </submittedName>
</protein>
<dbReference type="EMBL" id="NHTK01005037">
    <property type="protein sequence ID" value="PPQ83378.1"/>
    <property type="molecule type" value="Genomic_DNA"/>
</dbReference>
<dbReference type="AlphaFoldDB" id="A0A409WXX8"/>
<dbReference type="InParanoid" id="A0A409WXX8"/>
<keyword evidence="2" id="KW-1185">Reference proteome</keyword>
<dbReference type="Proteomes" id="UP000284842">
    <property type="component" value="Unassembled WGS sequence"/>
</dbReference>
<comment type="caution">
    <text evidence="1">The sequence shown here is derived from an EMBL/GenBank/DDBJ whole genome shotgun (WGS) entry which is preliminary data.</text>
</comment>
<accession>A0A409WXX8</accession>
<organism evidence="1 2">
    <name type="scientific">Panaeolus cyanescens</name>
    <dbReference type="NCBI Taxonomy" id="181874"/>
    <lineage>
        <taxon>Eukaryota</taxon>
        <taxon>Fungi</taxon>
        <taxon>Dikarya</taxon>
        <taxon>Basidiomycota</taxon>
        <taxon>Agaricomycotina</taxon>
        <taxon>Agaricomycetes</taxon>
        <taxon>Agaricomycetidae</taxon>
        <taxon>Agaricales</taxon>
        <taxon>Agaricineae</taxon>
        <taxon>Galeropsidaceae</taxon>
        <taxon>Panaeolus</taxon>
    </lineage>
</organism>
<name>A0A409WXX8_9AGAR</name>
<reference evidence="1 2" key="1">
    <citation type="journal article" date="2018" name="Evol. Lett.">
        <title>Horizontal gene cluster transfer increased hallucinogenic mushroom diversity.</title>
        <authorList>
            <person name="Reynolds H.T."/>
            <person name="Vijayakumar V."/>
            <person name="Gluck-Thaler E."/>
            <person name="Korotkin H.B."/>
            <person name="Matheny P.B."/>
            <person name="Slot J.C."/>
        </authorList>
    </citation>
    <scope>NUCLEOTIDE SEQUENCE [LARGE SCALE GENOMIC DNA]</scope>
    <source>
        <strain evidence="1 2">2629</strain>
    </source>
</reference>
<proteinExistence type="predicted"/>
<evidence type="ECO:0000313" key="1">
    <source>
        <dbReference type="EMBL" id="PPQ83378.1"/>
    </source>
</evidence>
<gene>
    <name evidence="1" type="ORF">CVT24_001436</name>
</gene>
<evidence type="ECO:0000313" key="2">
    <source>
        <dbReference type="Proteomes" id="UP000284842"/>
    </source>
</evidence>